<name>R7ZB34_LYSSH</name>
<evidence type="ECO:0000313" key="1">
    <source>
        <dbReference type="EMBL" id="EON71224.1"/>
    </source>
</evidence>
<organism evidence="1 2">
    <name type="scientific">Lysinibacillus sphaericus OT4b.31</name>
    <dbReference type="NCBI Taxonomy" id="1285586"/>
    <lineage>
        <taxon>Bacteria</taxon>
        <taxon>Bacillati</taxon>
        <taxon>Bacillota</taxon>
        <taxon>Bacilli</taxon>
        <taxon>Bacillales</taxon>
        <taxon>Bacillaceae</taxon>
        <taxon>Lysinibacillus</taxon>
    </lineage>
</organism>
<protein>
    <submittedName>
        <fullName evidence="1">Uncharacterized protein</fullName>
    </submittedName>
</protein>
<gene>
    <name evidence="1" type="ORF">H131_17591</name>
</gene>
<dbReference type="EMBL" id="AQPX01000024">
    <property type="protein sequence ID" value="EON71224.1"/>
    <property type="molecule type" value="Genomic_DNA"/>
</dbReference>
<dbReference type="Proteomes" id="UP000013911">
    <property type="component" value="Unassembled WGS sequence"/>
</dbReference>
<comment type="caution">
    <text evidence="1">The sequence shown here is derived from an EMBL/GenBank/DDBJ whole genome shotgun (WGS) entry which is preliminary data.</text>
</comment>
<sequence length="97" mass="11401">MSELDEQNVGMEHIRQFMIAQLNKLPENSKEKDNSFAFLEKSTLNLLIAYLLSGENRGKSEIVDEEFELWVLKQLDEILDVNKKQFEEIIDFLKKIP</sequence>
<dbReference type="eggNOG" id="ENOG5032MEU">
    <property type="taxonomic scope" value="Bacteria"/>
</dbReference>
<proteinExistence type="predicted"/>
<dbReference type="AlphaFoldDB" id="R7ZB34"/>
<dbReference type="HOGENOM" id="CLU_2382696_0_0_9"/>
<reference evidence="1 2" key="1">
    <citation type="submission" date="2013-04" db="EMBL/GenBank/DDBJ databases">
        <title>Draft genome of the heavy metal tolerant bacterium Lysinibacillus sphaericus strain OT4b.31.</title>
        <authorList>
            <person name="Pena-Montenegro T.D."/>
            <person name="Dussan J."/>
        </authorList>
    </citation>
    <scope>NUCLEOTIDE SEQUENCE [LARGE SCALE GENOMIC DNA]</scope>
    <source>
        <strain evidence="1 2">OT4b.31</strain>
    </source>
</reference>
<dbReference type="PATRIC" id="fig|1285586.5.peg.3675"/>
<dbReference type="OrthoDB" id="2738903at2"/>
<evidence type="ECO:0000313" key="2">
    <source>
        <dbReference type="Proteomes" id="UP000013911"/>
    </source>
</evidence>
<accession>R7ZB34</accession>
<dbReference type="RefSeq" id="WP_010860442.1">
    <property type="nucleotide sequence ID" value="NZ_KB933398.1"/>
</dbReference>